<keyword evidence="2" id="KW-0539">Nucleus</keyword>
<dbReference type="Pfam" id="PF00076">
    <property type="entry name" value="RRM_1"/>
    <property type="match status" value="1"/>
</dbReference>
<evidence type="ECO:0000313" key="9">
    <source>
        <dbReference type="WBParaSite" id="GPUH_0000068401-mRNA-1"/>
    </source>
</evidence>
<evidence type="ECO:0000256" key="5">
    <source>
        <dbReference type="SAM" id="MobiDB-lite"/>
    </source>
</evidence>
<dbReference type="InterPro" id="IPR000504">
    <property type="entry name" value="RRM_dom"/>
</dbReference>
<feature type="compositionally biased region" description="Basic and acidic residues" evidence="5">
    <location>
        <begin position="284"/>
        <end position="293"/>
    </location>
</feature>
<gene>
    <name evidence="7" type="ORF">GPUH_LOCUS684</name>
</gene>
<evidence type="ECO:0000256" key="4">
    <source>
        <dbReference type="SAM" id="Coils"/>
    </source>
</evidence>
<proteinExistence type="predicted"/>
<organism evidence="9">
    <name type="scientific">Gongylonema pulchrum</name>
    <dbReference type="NCBI Taxonomy" id="637853"/>
    <lineage>
        <taxon>Eukaryota</taxon>
        <taxon>Metazoa</taxon>
        <taxon>Ecdysozoa</taxon>
        <taxon>Nematoda</taxon>
        <taxon>Chromadorea</taxon>
        <taxon>Rhabditida</taxon>
        <taxon>Spirurina</taxon>
        <taxon>Spiruromorpha</taxon>
        <taxon>Spiruroidea</taxon>
        <taxon>Gongylonematidae</taxon>
        <taxon>Gongylonema</taxon>
    </lineage>
</organism>
<dbReference type="InterPro" id="IPR051738">
    <property type="entry name" value="SAF_Modulators"/>
</dbReference>
<reference evidence="7 8" key="2">
    <citation type="submission" date="2018-11" db="EMBL/GenBank/DDBJ databases">
        <authorList>
            <consortium name="Pathogen Informatics"/>
        </authorList>
    </citation>
    <scope>NUCLEOTIDE SEQUENCE [LARGE SCALE GENOMIC DNA]</scope>
</reference>
<dbReference type="WBParaSite" id="GPUH_0000068401-mRNA-1">
    <property type="protein sequence ID" value="GPUH_0000068401-mRNA-1"/>
    <property type="gene ID" value="GPUH_0000068401"/>
</dbReference>
<accession>A0A183CW43</accession>
<dbReference type="GO" id="GO:0006357">
    <property type="term" value="P:regulation of transcription by RNA polymerase II"/>
    <property type="evidence" value="ECO:0007669"/>
    <property type="project" value="TreeGrafter"/>
</dbReference>
<reference evidence="9" key="1">
    <citation type="submission" date="2016-06" db="UniProtKB">
        <authorList>
            <consortium name="WormBaseParasite"/>
        </authorList>
    </citation>
    <scope>IDENTIFICATION</scope>
</reference>
<evidence type="ECO:0000256" key="3">
    <source>
        <dbReference type="PROSITE-ProRule" id="PRU00176"/>
    </source>
</evidence>
<sequence>MHLNIAWELPKAYEEAGISEGQMDLSETKVEKTIDTLVKKEAEEEADKELAEEVNYDDEEMPDAAKIQDAQIAVGDSACLENASAKKIQEENKTAEMKKDKKENTDKADVFTCAAETVSSTPAEHDENASSGTVLKKSDNSLWIKGISPSTKAADLKALFARYGRVLTAKIFTRRQQPSNACFGFVTMVDVAAADLCIQKLHKTTIKGRLITVERADRCNMPTVKSIPKKTSSSATAGSAKTTSAADASSKIAEDKKSASAKTSEKSKKDSGAEKTKSTSSGKAKREGSEKPKTSKTIVTSRSPVKAPSESTPHSRFPTFSSKRPTASRAPLRFRAGRRIDRVDRVSVLRRTFPRKPSYSSAAARRSLGSRAFSSRFARGSSSRGLSRREVSSHRVESSSWEKREMIEMLRKKEEEHRLKEQELRLQRERERLKFERERFERERLELQQLRQIAALATPVQTVMPAPAAPGPRRSHEYGDVDSSRYKSESRLKYVLLRFLMIDY</sequence>
<dbReference type="SUPFAM" id="SSF54928">
    <property type="entry name" value="RNA-binding domain, RBD"/>
    <property type="match status" value="1"/>
</dbReference>
<feature type="compositionally biased region" description="Basic and acidic residues" evidence="5">
    <location>
        <begin position="252"/>
        <end position="277"/>
    </location>
</feature>
<dbReference type="GO" id="GO:0003723">
    <property type="term" value="F:RNA binding"/>
    <property type="evidence" value="ECO:0007669"/>
    <property type="project" value="UniProtKB-UniRule"/>
</dbReference>
<dbReference type="AlphaFoldDB" id="A0A183CW43"/>
<dbReference type="PANTHER" id="PTHR15683:SF8">
    <property type="entry name" value="SCAFFOLD ATTACHMENT FACTOR B, ISOFORM B"/>
    <property type="match status" value="1"/>
</dbReference>
<evidence type="ECO:0000259" key="6">
    <source>
        <dbReference type="PROSITE" id="PS50102"/>
    </source>
</evidence>
<dbReference type="EMBL" id="UYRT01000660">
    <property type="protein sequence ID" value="VDK28520.1"/>
    <property type="molecule type" value="Genomic_DNA"/>
</dbReference>
<name>A0A183CW43_9BILA</name>
<feature type="compositionally biased region" description="Polar residues" evidence="5">
    <location>
        <begin position="295"/>
        <end position="325"/>
    </location>
</feature>
<keyword evidence="4" id="KW-0175">Coiled coil</keyword>
<feature type="domain" description="RRM" evidence="6">
    <location>
        <begin position="140"/>
        <end position="218"/>
    </location>
</feature>
<dbReference type="GO" id="GO:0050684">
    <property type="term" value="P:regulation of mRNA processing"/>
    <property type="evidence" value="ECO:0007669"/>
    <property type="project" value="TreeGrafter"/>
</dbReference>
<evidence type="ECO:0000313" key="8">
    <source>
        <dbReference type="Proteomes" id="UP000271098"/>
    </source>
</evidence>
<dbReference type="GO" id="GO:0043565">
    <property type="term" value="F:sequence-specific DNA binding"/>
    <property type="evidence" value="ECO:0007669"/>
    <property type="project" value="TreeGrafter"/>
</dbReference>
<dbReference type="OrthoDB" id="6159259at2759"/>
<evidence type="ECO:0000256" key="2">
    <source>
        <dbReference type="ARBA" id="ARBA00023242"/>
    </source>
</evidence>
<dbReference type="GO" id="GO:0005634">
    <property type="term" value="C:nucleus"/>
    <property type="evidence" value="ECO:0007669"/>
    <property type="project" value="UniProtKB-SubCell"/>
</dbReference>
<feature type="region of interest" description="Disordered" evidence="5">
    <location>
        <begin position="223"/>
        <end position="329"/>
    </location>
</feature>
<dbReference type="PROSITE" id="PS50102">
    <property type="entry name" value="RRM"/>
    <property type="match status" value="1"/>
</dbReference>
<evidence type="ECO:0000256" key="1">
    <source>
        <dbReference type="ARBA" id="ARBA00004123"/>
    </source>
</evidence>
<feature type="compositionally biased region" description="Low complexity" evidence="5">
    <location>
        <begin position="229"/>
        <end position="251"/>
    </location>
</feature>
<comment type="subcellular location">
    <subcellularLocation>
        <location evidence="1">Nucleus</location>
    </subcellularLocation>
</comment>
<dbReference type="PANTHER" id="PTHR15683">
    <property type="entry name" value="SCAFFOLD ATTACHMENT FACTOR B-RELATED"/>
    <property type="match status" value="1"/>
</dbReference>
<feature type="region of interest" description="Disordered" evidence="5">
    <location>
        <begin position="374"/>
        <end position="397"/>
    </location>
</feature>
<evidence type="ECO:0000313" key="7">
    <source>
        <dbReference type="EMBL" id="VDK28520.1"/>
    </source>
</evidence>
<feature type="coiled-coil region" evidence="4">
    <location>
        <begin position="403"/>
        <end position="453"/>
    </location>
</feature>
<dbReference type="Proteomes" id="UP000271098">
    <property type="component" value="Unassembled WGS sequence"/>
</dbReference>
<dbReference type="InterPro" id="IPR012677">
    <property type="entry name" value="Nucleotide-bd_a/b_plait_sf"/>
</dbReference>
<protein>
    <submittedName>
        <fullName evidence="9">RRM domain-containing protein</fullName>
    </submittedName>
</protein>
<keyword evidence="8" id="KW-1185">Reference proteome</keyword>
<dbReference type="InterPro" id="IPR035979">
    <property type="entry name" value="RBD_domain_sf"/>
</dbReference>
<dbReference type="CDD" id="cd12417">
    <property type="entry name" value="RRM_SAFB_like"/>
    <property type="match status" value="1"/>
</dbReference>
<feature type="coiled-coil region" evidence="4">
    <location>
        <begin position="39"/>
        <end position="105"/>
    </location>
</feature>
<feature type="compositionally biased region" description="Basic and acidic residues" evidence="5">
    <location>
        <begin position="387"/>
        <end position="397"/>
    </location>
</feature>
<keyword evidence="3" id="KW-0694">RNA-binding</keyword>
<dbReference type="Gene3D" id="3.30.70.330">
    <property type="match status" value="1"/>
</dbReference>
<feature type="compositionally biased region" description="Low complexity" evidence="5">
    <location>
        <begin position="374"/>
        <end position="385"/>
    </location>
</feature>
<dbReference type="SMART" id="SM00360">
    <property type="entry name" value="RRM"/>
    <property type="match status" value="1"/>
</dbReference>